<organism evidence="1 2">
    <name type="scientific">candidate division WOR-3 bacterium</name>
    <dbReference type="NCBI Taxonomy" id="2052148"/>
    <lineage>
        <taxon>Bacteria</taxon>
        <taxon>Bacteria division WOR-3</taxon>
    </lineage>
</organism>
<dbReference type="AlphaFoldDB" id="A0A350H8J1"/>
<dbReference type="Gene3D" id="3.40.50.620">
    <property type="entry name" value="HUPs"/>
    <property type="match status" value="1"/>
</dbReference>
<gene>
    <name evidence="1" type="ORF">DCW38_01580</name>
</gene>
<dbReference type="Proteomes" id="UP000264062">
    <property type="component" value="Unassembled WGS sequence"/>
</dbReference>
<dbReference type="InterPro" id="IPR014729">
    <property type="entry name" value="Rossmann-like_a/b/a_fold"/>
</dbReference>
<dbReference type="EMBL" id="DMZY01000049">
    <property type="protein sequence ID" value="HAV91857.1"/>
    <property type="molecule type" value="Genomic_DNA"/>
</dbReference>
<proteinExistence type="predicted"/>
<comment type="caution">
    <text evidence="1">The sequence shown here is derived from an EMBL/GenBank/DDBJ whole genome shotgun (WGS) entry which is preliminary data.</text>
</comment>
<accession>A0A350H8J1</accession>
<dbReference type="SUPFAM" id="SSF52402">
    <property type="entry name" value="Adenine nucleotide alpha hydrolases-like"/>
    <property type="match status" value="1"/>
</dbReference>
<evidence type="ECO:0000313" key="1">
    <source>
        <dbReference type="EMBL" id="HAV91857.1"/>
    </source>
</evidence>
<sequence>MQLIETGVFKKAEDEKYEALYKGIPFKLGVSSEHFSTWLFSSLEKRKIDEIAREISGVYFICVRDKRKNEIYILIDNASLFKVYYGNNFFSDSILQIAKQEGLTSANVNREKILEYIRFGGFFPPDTLFDNIKQLSGDEILFVNREKEFKILKKEESVSCIEFEDFFDELEISLNNSKISCDLTGGMDSRLLAVALNFHKMDLSLFTASSQIKKESSIAKKISDILGIEHLEIENTLSDPDFELKSSDILSEGLVNTINMHRNIQVADFRKRHGFNLIFNGNGGALYKEIYMMHEFPFYTIGKLDAARTYRMRIEPVKFQFDILEKNMSALKDEVDESVISKIKSVLLSKKSDSLMNIWYKLELPAVTGALSSTITNNYYDVYSPFLEYSLFLYSIRQNVSEKVFDMWHRKLITKYNRRVARLSTTNDVTSSSEYRYMAKDEFITIYNRGYRLLRKISQKTLRKTLFLGNSLSDSYYSNVRNS</sequence>
<evidence type="ECO:0000313" key="2">
    <source>
        <dbReference type="Proteomes" id="UP000264062"/>
    </source>
</evidence>
<protein>
    <submittedName>
        <fullName evidence="1">Uncharacterized protein</fullName>
    </submittedName>
</protein>
<name>A0A350H8J1_UNCW3</name>
<feature type="non-terminal residue" evidence="1">
    <location>
        <position position="483"/>
    </location>
</feature>
<reference evidence="1 2" key="1">
    <citation type="journal article" date="2018" name="Nat. Biotechnol.">
        <title>A standardized bacterial taxonomy based on genome phylogeny substantially revises the tree of life.</title>
        <authorList>
            <person name="Parks D.H."/>
            <person name="Chuvochina M."/>
            <person name="Waite D.W."/>
            <person name="Rinke C."/>
            <person name="Skarshewski A."/>
            <person name="Chaumeil P.A."/>
            <person name="Hugenholtz P."/>
        </authorList>
    </citation>
    <scope>NUCLEOTIDE SEQUENCE [LARGE SCALE GENOMIC DNA]</scope>
    <source>
        <strain evidence="1">UBA9956</strain>
    </source>
</reference>